<dbReference type="AlphaFoldDB" id="A0A9N7UF77"/>
<evidence type="ECO:0000313" key="3">
    <source>
        <dbReference type="EMBL" id="CAB1429116.1"/>
    </source>
</evidence>
<organism evidence="3 4">
    <name type="scientific">Pleuronectes platessa</name>
    <name type="common">European plaice</name>
    <dbReference type="NCBI Taxonomy" id="8262"/>
    <lineage>
        <taxon>Eukaryota</taxon>
        <taxon>Metazoa</taxon>
        <taxon>Chordata</taxon>
        <taxon>Craniata</taxon>
        <taxon>Vertebrata</taxon>
        <taxon>Euteleostomi</taxon>
        <taxon>Actinopterygii</taxon>
        <taxon>Neopterygii</taxon>
        <taxon>Teleostei</taxon>
        <taxon>Neoteleostei</taxon>
        <taxon>Acanthomorphata</taxon>
        <taxon>Carangaria</taxon>
        <taxon>Pleuronectiformes</taxon>
        <taxon>Pleuronectoidei</taxon>
        <taxon>Pleuronectidae</taxon>
        <taxon>Pleuronectes</taxon>
    </lineage>
</organism>
<gene>
    <name evidence="3" type="ORF">PLEPLA_LOCUS17091</name>
</gene>
<name>A0A9N7UF77_PLEPL</name>
<proteinExistence type="predicted"/>
<reference evidence="3" key="1">
    <citation type="submission" date="2020-03" db="EMBL/GenBank/DDBJ databases">
        <authorList>
            <person name="Weist P."/>
        </authorList>
    </citation>
    <scope>NUCLEOTIDE SEQUENCE</scope>
</reference>
<evidence type="ECO:0000256" key="2">
    <source>
        <dbReference type="SAM" id="Phobius"/>
    </source>
</evidence>
<protein>
    <submittedName>
        <fullName evidence="3">Uncharacterized protein</fullName>
    </submittedName>
</protein>
<keyword evidence="2" id="KW-0812">Transmembrane</keyword>
<sequence>MASVAAPFVSVVPGPSSLLVPISWLLARWPLRSTLRCQTEKIRETPVPASNSLFCHPVSSFSSPLLTELLPLTQDRSHQEVGGGPSTTVPLASRATPGL</sequence>
<dbReference type="Proteomes" id="UP001153269">
    <property type="component" value="Unassembled WGS sequence"/>
</dbReference>
<keyword evidence="2" id="KW-0472">Membrane</keyword>
<comment type="caution">
    <text evidence="3">The sequence shown here is derived from an EMBL/GenBank/DDBJ whole genome shotgun (WGS) entry which is preliminary data.</text>
</comment>
<evidence type="ECO:0000313" key="4">
    <source>
        <dbReference type="Proteomes" id="UP001153269"/>
    </source>
</evidence>
<feature type="region of interest" description="Disordered" evidence="1">
    <location>
        <begin position="75"/>
        <end position="99"/>
    </location>
</feature>
<keyword evidence="2" id="KW-1133">Transmembrane helix</keyword>
<keyword evidence="4" id="KW-1185">Reference proteome</keyword>
<dbReference type="EMBL" id="CADEAL010001112">
    <property type="protein sequence ID" value="CAB1429116.1"/>
    <property type="molecule type" value="Genomic_DNA"/>
</dbReference>
<feature type="transmembrane region" description="Helical" evidence="2">
    <location>
        <begin position="6"/>
        <end position="26"/>
    </location>
</feature>
<evidence type="ECO:0000256" key="1">
    <source>
        <dbReference type="SAM" id="MobiDB-lite"/>
    </source>
</evidence>
<accession>A0A9N7UF77</accession>